<protein>
    <submittedName>
        <fullName evidence="1">Uncharacterized protein</fullName>
    </submittedName>
</protein>
<dbReference type="RefSeq" id="WP_189090870.1">
    <property type="nucleotide sequence ID" value="NZ_BMQL01000013.1"/>
</dbReference>
<gene>
    <name evidence="1" type="ORF">GCM10008957_25240</name>
</gene>
<reference evidence="1" key="2">
    <citation type="submission" date="2020-09" db="EMBL/GenBank/DDBJ databases">
        <authorList>
            <person name="Sun Q."/>
            <person name="Ohkuma M."/>
        </authorList>
    </citation>
    <scope>NUCLEOTIDE SEQUENCE</scope>
    <source>
        <strain evidence="1">JCM 31311</strain>
    </source>
</reference>
<sequence>MGVLVVTPQDVQAFAPGTPPVTDKLIGEALDWVQEQFDLVALPLPDSTSEDPVVKRQVRALVRAVASRALSLLPGGTVLTNALDGERVQKLKDGSTEITFAQNSSTDAVSAQQHWEARVWEHLYSAGLPVTFTGAYAGAAL</sequence>
<evidence type="ECO:0000313" key="2">
    <source>
        <dbReference type="Proteomes" id="UP000603865"/>
    </source>
</evidence>
<dbReference type="Proteomes" id="UP000603865">
    <property type="component" value="Unassembled WGS sequence"/>
</dbReference>
<name>A0A918CAA3_9DEIO</name>
<evidence type="ECO:0000313" key="1">
    <source>
        <dbReference type="EMBL" id="GGR11415.1"/>
    </source>
</evidence>
<accession>A0A918CAA3</accession>
<keyword evidence="2" id="KW-1185">Reference proteome</keyword>
<comment type="caution">
    <text evidence="1">The sequence shown here is derived from an EMBL/GenBank/DDBJ whole genome shotgun (WGS) entry which is preliminary data.</text>
</comment>
<proteinExistence type="predicted"/>
<dbReference type="AlphaFoldDB" id="A0A918CAA3"/>
<organism evidence="1 2">
    <name type="scientific">Deinococcus ruber</name>
    <dbReference type="NCBI Taxonomy" id="1848197"/>
    <lineage>
        <taxon>Bacteria</taxon>
        <taxon>Thermotogati</taxon>
        <taxon>Deinococcota</taxon>
        <taxon>Deinococci</taxon>
        <taxon>Deinococcales</taxon>
        <taxon>Deinococcaceae</taxon>
        <taxon>Deinococcus</taxon>
    </lineage>
</organism>
<reference evidence="1" key="1">
    <citation type="journal article" date="2014" name="Int. J. Syst. Evol. Microbiol.">
        <title>Complete genome sequence of Corynebacterium casei LMG S-19264T (=DSM 44701T), isolated from a smear-ripened cheese.</title>
        <authorList>
            <consortium name="US DOE Joint Genome Institute (JGI-PGF)"/>
            <person name="Walter F."/>
            <person name="Albersmeier A."/>
            <person name="Kalinowski J."/>
            <person name="Ruckert C."/>
        </authorList>
    </citation>
    <scope>NUCLEOTIDE SEQUENCE</scope>
    <source>
        <strain evidence="1">JCM 31311</strain>
    </source>
</reference>
<dbReference type="EMBL" id="BMQL01000013">
    <property type="protein sequence ID" value="GGR11415.1"/>
    <property type="molecule type" value="Genomic_DNA"/>
</dbReference>